<evidence type="ECO:0000259" key="3">
    <source>
        <dbReference type="Pfam" id="PF20249"/>
    </source>
</evidence>
<dbReference type="EMBL" id="JBHEGD010000001">
    <property type="protein sequence ID" value="MFH6599933.1"/>
    <property type="molecule type" value="Genomic_DNA"/>
</dbReference>
<keyword evidence="1" id="KW-0175">Coiled coil</keyword>
<evidence type="ECO:0000313" key="5">
    <source>
        <dbReference type="Proteomes" id="UP001609932"/>
    </source>
</evidence>
<feature type="coiled-coil region" evidence="1">
    <location>
        <begin position="354"/>
        <end position="381"/>
    </location>
</feature>
<reference evidence="4 5" key="1">
    <citation type="submission" date="2024-09" db="EMBL/GenBank/DDBJ databases">
        <title>Elucidation of the Bokeelamides from Bacteria Associated with Moon Snail Egg Collars.</title>
        <authorList>
            <person name="Campbell R."/>
            <person name="Piedl K."/>
            <person name="Mevers E."/>
        </authorList>
    </citation>
    <scope>NUCLEOTIDE SEQUENCE [LARGE SCALE GENOMIC DNA]</scope>
    <source>
        <strain evidence="4 5">EM133</strain>
    </source>
</reference>
<dbReference type="InterPro" id="IPR046864">
    <property type="entry name" value="VasX_N"/>
</dbReference>
<evidence type="ECO:0000256" key="2">
    <source>
        <dbReference type="SAM" id="MobiDB-lite"/>
    </source>
</evidence>
<proteinExistence type="predicted"/>
<feature type="region of interest" description="Disordered" evidence="2">
    <location>
        <begin position="636"/>
        <end position="664"/>
    </location>
</feature>
<evidence type="ECO:0000313" key="4">
    <source>
        <dbReference type="EMBL" id="MFH6599933.1"/>
    </source>
</evidence>
<feature type="region of interest" description="Disordered" evidence="2">
    <location>
        <begin position="1118"/>
        <end position="1142"/>
    </location>
</feature>
<feature type="domain" description="Toxin VasX N-terminal region" evidence="3">
    <location>
        <begin position="23"/>
        <end position="160"/>
    </location>
</feature>
<accession>A0ABW7MJ02</accession>
<dbReference type="Pfam" id="PF20249">
    <property type="entry name" value="VasX_N"/>
    <property type="match status" value="1"/>
</dbReference>
<comment type="caution">
    <text evidence="4">The sequence shown here is derived from an EMBL/GenBank/DDBJ whole genome shotgun (WGS) entry which is preliminary data.</text>
</comment>
<protein>
    <submittedName>
        <fullName evidence="4">Toxin VasX</fullName>
    </submittedName>
</protein>
<dbReference type="CDD" id="cd20708">
    <property type="entry name" value="MIX_IV"/>
    <property type="match status" value="1"/>
</dbReference>
<name>A0ABW7MJ02_9GAMM</name>
<organism evidence="4 5">
    <name type="scientific">Ectopseudomonas khazarica</name>
    <dbReference type="NCBI Taxonomy" id="2502979"/>
    <lineage>
        <taxon>Bacteria</taxon>
        <taxon>Pseudomonadati</taxon>
        <taxon>Pseudomonadota</taxon>
        <taxon>Gammaproteobacteria</taxon>
        <taxon>Pseudomonadales</taxon>
        <taxon>Pseudomonadaceae</taxon>
        <taxon>Ectopseudomonas</taxon>
    </lineage>
</organism>
<gene>
    <name evidence="4" type="ORF">ACEVAQ_14570</name>
</gene>
<keyword evidence="5" id="KW-1185">Reference proteome</keyword>
<dbReference type="RefSeq" id="WP_395273180.1">
    <property type="nucleotide sequence ID" value="NZ_JBHEGD010000001.1"/>
</dbReference>
<evidence type="ECO:0000256" key="1">
    <source>
        <dbReference type="SAM" id="Coils"/>
    </source>
</evidence>
<feature type="compositionally biased region" description="Basic and acidic residues" evidence="2">
    <location>
        <begin position="636"/>
        <end position="645"/>
    </location>
</feature>
<sequence>MTAKNPNQVDKAKSDAKSSVGACPLMKNKVQLLPLRYGLVERLDPSAALSLPYRLKSRPLGIRLIRDGWLYVIDNETGYLHEYRVEKGVVSKFIWKGKEAAQDQRIGSVAEPYLVFPRNSTLHVCFSEAQWTAFKCSQMIKSRDDRDLFMQRVDLASADCSKGGAHLLTDAQTEQWLAEIAEPANDTAVPAGANPQEGQDYCWEHTQLFRAAQLGGLKKSLSPVYENDHFFLVFKDSIGVMRDLAEEQDTVVNWLEEWSGQQRQEIKYVIGSYIETLMVVSENTAKQAGVSSPFFDKTTPDQREKVYDYVNARNELTWELRKNPEKAHYPGRGYTPNVLAARNNVATKRRTMIDALGEELYEELEDDIENLEDQSHATLEGQGLGARGLHDLVRHEEMKQYLAGERSHMKRWLARLDLITEDRVKLFTSQEFHLSAWYYDFDQPDQLRDALVVEQNCTRDICRTEESLVAVGEYFHTYPYYVLPAFQTQLTSAFLAKQADKLKKWLDKVRGYQKSLEDALKRQDDFDEILGVHWTKSLNLAPQAQQLSLLVNTTYIPALSSRSDKWLQSAKQQHGQMQDLLDELDNRSNRGQRLGHLLALRQQGAWLENPTDEQFQRYKSDMQSFIALLDSEDELVRQRDQAQRDSRKRTRTAAERERSKAQKQQYNQQLQALAAERNALLAQLEQGISPTSTLESGRAGLRIRGLDTSQQQLLENEIRLMRSGQLGGYATQGTYKAAYKSAWLPSLLLYVQVRNALAAKDTYDALAKPTLKDKTIFIGAMAAALSAGLSIYQNAHIVMINEVLKGLNTGSQTRSGALFAIRLGKLGLALGTPISGLTALGALGTTLNNWGKWNEAFRTGTAGERTGAVMAFYGDMGVTTTSGLQTARGLKDLWLLRQEATGIMRQTPGMTYKAARAAAWATRGPRFMTYMARLSPWGLAFTALQIVGETVYNYHHLDSLQRWMLHCCWGVEESPQWDLERHYQLLAEATLQPVIQDLGMVKDASTGDSWRTLRLNLSGSRLASLQDHPLHWTVELQQGNAPAEDAGVQLREGIRLAETEPLALDLRLPEDWLDGQSLLKLRLVYQPEMASQPLDAAAGYLHYRVPLDIAIRSKPIAATHPSPAPSATRLSWTPITPEHLHG</sequence>
<feature type="compositionally biased region" description="Low complexity" evidence="2">
    <location>
        <begin position="1118"/>
        <end position="1128"/>
    </location>
</feature>
<dbReference type="Proteomes" id="UP001609932">
    <property type="component" value="Unassembled WGS sequence"/>
</dbReference>